<sequence length="143" mass="15850">MYEATELSGEKERHSFSISPDLKVFANAGILTKPEKHRPGGGSSKQKAGHEQKGESAKGAYGTTILRHVCTYLPSEEGFEKPGRKQRMQIPKAQVMHHSSTGEEGRVTVKENVIMHPTETVRLNFELNSNVNKVNDKCCCVIL</sequence>
<feature type="region of interest" description="Disordered" evidence="1">
    <location>
        <begin position="32"/>
        <end position="58"/>
    </location>
</feature>
<evidence type="ECO:0000313" key="2">
    <source>
        <dbReference type="EMBL" id="CAK9273334.1"/>
    </source>
</evidence>
<evidence type="ECO:0000256" key="1">
    <source>
        <dbReference type="SAM" id="MobiDB-lite"/>
    </source>
</evidence>
<dbReference type="EMBL" id="OZ020100">
    <property type="protein sequence ID" value="CAK9273334.1"/>
    <property type="molecule type" value="Genomic_DNA"/>
</dbReference>
<accession>A0ABP0X2K0</accession>
<keyword evidence="3" id="KW-1185">Reference proteome</keyword>
<organism evidence="2 3">
    <name type="scientific">Sphagnum jensenii</name>
    <dbReference type="NCBI Taxonomy" id="128206"/>
    <lineage>
        <taxon>Eukaryota</taxon>
        <taxon>Viridiplantae</taxon>
        <taxon>Streptophyta</taxon>
        <taxon>Embryophyta</taxon>
        <taxon>Bryophyta</taxon>
        <taxon>Sphagnophytina</taxon>
        <taxon>Sphagnopsida</taxon>
        <taxon>Sphagnales</taxon>
        <taxon>Sphagnaceae</taxon>
        <taxon>Sphagnum</taxon>
    </lineage>
</organism>
<proteinExistence type="predicted"/>
<evidence type="ECO:0000313" key="3">
    <source>
        <dbReference type="Proteomes" id="UP001497444"/>
    </source>
</evidence>
<gene>
    <name evidence="2" type="ORF">CSSPJE1EN1_LOCUS18812</name>
</gene>
<protein>
    <submittedName>
        <fullName evidence="2">Uncharacterized protein</fullName>
    </submittedName>
</protein>
<name>A0ABP0X2K0_9BRYO</name>
<reference evidence="2" key="1">
    <citation type="submission" date="2024-02" db="EMBL/GenBank/DDBJ databases">
        <authorList>
            <consortium name="ELIXIR-Norway"/>
            <consortium name="Elixir Norway"/>
        </authorList>
    </citation>
    <scope>NUCLEOTIDE SEQUENCE</scope>
</reference>
<dbReference type="Proteomes" id="UP001497444">
    <property type="component" value="Chromosome 5"/>
</dbReference>